<feature type="transmembrane region" description="Helical" evidence="1">
    <location>
        <begin position="68"/>
        <end position="90"/>
    </location>
</feature>
<proteinExistence type="predicted"/>
<dbReference type="EMBL" id="HBUF01570443">
    <property type="protein sequence ID" value="CAG6766278.1"/>
    <property type="molecule type" value="Transcribed_RNA"/>
</dbReference>
<reference evidence="2" key="1">
    <citation type="submission" date="2021-05" db="EMBL/GenBank/DDBJ databases">
        <authorList>
            <person name="Alioto T."/>
            <person name="Alioto T."/>
            <person name="Gomez Garrido J."/>
        </authorList>
    </citation>
    <scope>NUCLEOTIDE SEQUENCE</scope>
</reference>
<dbReference type="AlphaFoldDB" id="A0A8D9AGV6"/>
<evidence type="ECO:0000313" key="2">
    <source>
        <dbReference type="EMBL" id="CAG6766278.1"/>
    </source>
</evidence>
<feature type="transmembrane region" description="Helical" evidence="1">
    <location>
        <begin position="20"/>
        <end position="48"/>
    </location>
</feature>
<keyword evidence="1" id="KW-0472">Membrane</keyword>
<accession>A0A8D9AGV6</accession>
<organism evidence="2">
    <name type="scientific">Cacopsylla melanoneura</name>
    <dbReference type="NCBI Taxonomy" id="428564"/>
    <lineage>
        <taxon>Eukaryota</taxon>
        <taxon>Metazoa</taxon>
        <taxon>Ecdysozoa</taxon>
        <taxon>Arthropoda</taxon>
        <taxon>Hexapoda</taxon>
        <taxon>Insecta</taxon>
        <taxon>Pterygota</taxon>
        <taxon>Neoptera</taxon>
        <taxon>Paraneoptera</taxon>
        <taxon>Hemiptera</taxon>
        <taxon>Sternorrhyncha</taxon>
        <taxon>Psylloidea</taxon>
        <taxon>Psyllidae</taxon>
        <taxon>Psyllinae</taxon>
        <taxon>Cacopsylla</taxon>
    </lineage>
</organism>
<protein>
    <submittedName>
        <fullName evidence="2">Uncharacterized protein</fullName>
    </submittedName>
</protein>
<name>A0A8D9AGV6_9HEMI</name>
<keyword evidence="1" id="KW-0812">Transmembrane</keyword>
<evidence type="ECO:0000256" key="1">
    <source>
        <dbReference type="SAM" id="Phobius"/>
    </source>
</evidence>
<sequence>MHIIASTVLYTLEQPFSKCVMISFIGSAAQGKVSRCFFFFFFFTLSCFPEWRFRLSLSIFLARYKMKVLYLVILLFHTLYYTLLFFLSSISSAPTTLSFCSVRGVPNYYLFTLLRFVLGSCY</sequence>
<keyword evidence="1" id="KW-1133">Transmembrane helix</keyword>